<keyword evidence="3" id="KW-0507">mRNA processing</keyword>
<dbReference type="EMBL" id="HBIR01048688">
    <property type="protein sequence ID" value="CAE0583582.1"/>
    <property type="molecule type" value="Transcribed_RNA"/>
</dbReference>
<dbReference type="GO" id="GO:0006397">
    <property type="term" value="P:mRNA processing"/>
    <property type="evidence" value="ECO:0007669"/>
    <property type="project" value="UniProtKB-KW"/>
</dbReference>
<dbReference type="InterPro" id="IPR033757">
    <property type="entry name" value="WTAP"/>
</dbReference>
<dbReference type="AlphaFoldDB" id="A0A6S9SUS1"/>
<dbReference type="GO" id="GO:0005634">
    <property type="term" value="C:nucleus"/>
    <property type="evidence" value="ECO:0007669"/>
    <property type="project" value="UniProtKB-SubCell"/>
</dbReference>
<comment type="similarity">
    <text evidence="2">Belongs to the fl(2)d family.</text>
</comment>
<keyword evidence="4" id="KW-0508">mRNA splicing</keyword>
<gene>
    <name evidence="6" type="ORF">EHUX00137_LOCUS38048</name>
</gene>
<comment type="subcellular location">
    <subcellularLocation>
        <location evidence="1">Nucleus</location>
    </subcellularLocation>
</comment>
<keyword evidence="5" id="KW-0539">Nucleus</keyword>
<dbReference type="GO" id="GO:0016556">
    <property type="term" value="P:mRNA modification"/>
    <property type="evidence" value="ECO:0007669"/>
    <property type="project" value="InterPro"/>
</dbReference>
<evidence type="ECO:0000256" key="5">
    <source>
        <dbReference type="ARBA" id="ARBA00023242"/>
    </source>
</evidence>
<evidence type="ECO:0000313" key="6">
    <source>
        <dbReference type="EMBL" id="CAE0583582.1"/>
    </source>
</evidence>
<organism evidence="6">
    <name type="scientific">Emiliania huxleyi</name>
    <name type="common">Coccolithophore</name>
    <name type="synonym">Pontosphaera huxleyi</name>
    <dbReference type="NCBI Taxonomy" id="2903"/>
    <lineage>
        <taxon>Eukaryota</taxon>
        <taxon>Haptista</taxon>
        <taxon>Haptophyta</taxon>
        <taxon>Prymnesiophyceae</taxon>
        <taxon>Isochrysidales</taxon>
        <taxon>Noelaerhabdaceae</taxon>
        <taxon>Emiliania</taxon>
    </lineage>
</organism>
<proteinExistence type="inferred from homology"/>
<dbReference type="GO" id="GO:0000381">
    <property type="term" value="P:regulation of alternative mRNA splicing, via spliceosome"/>
    <property type="evidence" value="ECO:0007669"/>
    <property type="project" value="InterPro"/>
</dbReference>
<dbReference type="PANTHER" id="PTHR15217">
    <property type="entry name" value="WILMS' TUMOR 1-ASSOCIATING PROTEIN"/>
    <property type="match status" value="1"/>
</dbReference>
<evidence type="ECO:0000256" key="1">
    <source>
        <dbReference type="ARBA" id="ARBA00004123"/>
    </source>
</evidence>
<dbReference type="PANTHER" id="PTHR15217:SF0">
    <property type="entry name" value="PRE-MRNA-SPLICING REGULATOR WTAP"/>
    <property type="match status" value="1"/>
</dbReference>
<dbReference type="GO" id="GO:0008380">
    <property type="term" value="P:RNA splicing"/>
    <property type="evidence" value="ECO:0007669"/>
    <property type="project" value="UniProtKB-KW"/>
</dbReference>
<sequence length="193" mass="22481">MTADLETLRSSERRLQHELAQRRRRETSFMLRIAVKEREACEAQEALKRAAVKPQHRQVETLMLDPAMAGEIRRLREELKASQKREAALRDELEASQFQSGSIAGKKLVQKCRELQSENEQLGKDVSEGRMQQLRAEVGMHKDYASEQRKSIGEMREWIEQLSDELEVAQGTIFSLRRELKDEKAMRERSSRD</sequence>
<protein>
    <submittedName>
        <fullName evidence="6">Uncharacterized protein</fullName>
    </submittedName>
</protein>
<accession>A0A6S9SUS1</accession>
<evidence type="ECO:0000256" key="2">
    <source>
        <dbReference type="ARBA" id="ARBA00010313"/>
    </source>
</evidence>
<evidence type="ECO:0000256" key="4">
    <source>
        <dbReference type="ARBA" id="ARBA00023187"/>
    </source>
</evidence>
<reference evidence="6" key="1">
    <citation type="submission" date="2021-01" db="EMBL/GenBank/DDBJ databases">
        <authorList>
            <person name="Corre E."/>
            <person name="Pelletier E."/>
            <person name="Niang G."/>
            <person name="Scheremetjew M."/>
            <person name="Finn R."/>
            <person name="Kale V."/>
            <person name="Holt S."/>
            <person name="Cochrane G."/>
            <person name="Meng A."/>
            <person name="Brown T."/>
            <person name="Cohen L."/>
        </authorList>
    </citation>
    <scope>NUCLEOTIDE SEQUENCE</scope>
    <source>
        <strain evidence="6">379</strain>
    </source>
</reference>
<evidence type="ECO:0000256" key="3">
    <source>
        <dbReference type="ARBA" id="ARBA00022664"/>
    </source>
</evidence>
<name>A0A6S9SUS1_EMIHU</name>
<dbReference type="Pfam" id="PF17098">
    <property type="entry name" value="Wtap"/>
    <property type="match status" value="1"/>
</dbReference>